<sequence length="132" mass="13036">MHVATRAPTRKTGQRMKHVAAYLLAQLGGKADPSAKDVTDILGSVGIEADSEKLDLLLGNLKGRDIVDVIAAGRTKMAAMPSGGGGGGAPVAAAAAAPSGGGGAGAGAAPAEKAKEPEPEEEEEASGFDLFD</sequence>
<dbReference type="Gene3D" id="1.10.10.1410">
    <property type="match status" value="1"/>
</dbReference>
<gene>
    <name evidence="5" type="ORF">PLUT1463_LOCUS6001</name>
</gene>
<name>A0A7R9UNP1_DIALT</name>
<comment type="similarity">
    <text evidence="1">Belongs to the eukaryotic ribosomal protein P1/P2 family.</text>
</comment>
<dbReference type="CDD" id="cd05833">
    <property type="entry name" value="Ribosomal_P2"/>
    <property type="match status" value="1"/>
</dbReference>
<reference evidence="5" key="1">
    <citation type="submission" date="2021-01" db="EMBL/GenBank/DDBJ databases">
        <authorList>
            <person name="Corre E."/>
            <person name="Pelletier E."/>
            <person name="Niang G."/>
            <person name="Scheremetjew M."/>
            <person name="Finn R."/>
            <person name="Kale V."/>
            <person name="Holt S."/>
            <person name="Cochrane G."/>
            <person name="Meng A."/>
            <person name="Brown T."/>
            <person name="Cohen L."/>
        </authorList>
    </citation>
    <scope>NUCLEOTIDE SEQUENCE</scope>
    <source>
        <strain evidence="5">RCC1537</strain>
    </source>
</reference>
<keyword evidence="3" id="KW-0687">Ribonucleoprotein</keyword>
<evidence type="ECO:0000256" key="4">
    <source>
        <dbReference type="SAM" id="MobiDB-lite"/>
    </source>
</evidence>
<evidence type="ECO:0000256" key="1">
    <source>
        <dbReference type="ARBA" id="ARBA00005436"/>
    </source>
</evidence>
<proteinExistence type="inferred from homology"/>
<dbReference type="EMBL" id="HBEB01009300">
    <property type="protein sequence ID" value="CAD8271687.1"/>
    <property type="molecule type" value="Transcribed_RNA"/>
</dbReference>
<dbReference type="GO" id="GO:0003735">
    <property type="term" value="F:structural constituent of ribosome"/>
    <property type="evidence" value="ECO:0007669"/>
    <property type="project" value="InterPro"/>
</dbReference>
<dbReference type="InterPro" id="IPR044076">
    <property type="entry name" value="Ribosomal_P2"/>
</dbReference>
<keyword evidence="2" id="KW-0689">Ribosomal protein</keyword>
<dbReference type="PANTHER" id="PTHR21141:SF5">
    <property type="entry name" value="LARGE RIBOSOMAL SUBUNIT PROTEIN P2"/>
    <property type="match status" value="1"/>
</dbReference>
<dbReference type="GO" id="GO:0022625">
    <property type="term" value="C:cytosolic large ribosomal subunit"/>
    <property type="evidence" value="ECO:0007669"/>
    <property type="project" value="InterPro"/>
</dbReference>
<evidence type="ECO:0000256" key="3">
    <source>
        <dbReference type="ARBA" id="ARBA00023274"/>
    </source>
</evidence>
<evidence type="ECO:0008006" key="6">
    <source>
        <dbReference type="Google" id="ProtNLM"/>
    </source>
</evidence>
<feature type="region of interest" description="Disordered" evidence="4">
    <location>
        <begin position="80"/>
        <end position="132"/>
    </location>
</feature>
<dbReference type="HAMAP" id="MF_01478">
    <property type="entry name" value="Ribosomal_L12_arch"/>
    <property type="match status" value="1"/>
</dbReference>
<dbReference type="Pfam" id="PF00428">
    <property type="entry name" value="Ribosomal_60s"/>
    <property type="match status" value="1"/>
</dbReference>
<accession>A0A7R9UNP1</accession>
<organism evidence="5">
    <name type="scientific">Diacronema lutheri</name>
    <name type="common">Unicellular marine alga</name>
    <name type="synonym">Monochrysis lutheri</name>
    <dbReference type="NCBI Taxonomy" id="2081491"/>
    <lineage>
        <taxon>Eukaryota</taxon>
        <taxon>Haptista</taxon>
        <taxon>Haptophyta</taxon>
        <taxon>Pavlovophyceae</taxon>
        <taxon>Pavlovales</taxon>
        <taxon>Pavlovaceae</taxon>
        <taxon>Diacronema</taxon>
    </lineage>
</organism>
<dbReference type="GO" id="GO:0002182">
    <property type="term" value="P:cytoplasmic translational elongation"/>
    <property type="evidence" value="ECO:0007669"/>
    <property type="project" value="InterPro"/>
</dbReference>
<evidence type="ECO:0000313" key="5">
    <source>
        <dbReference type="EMBL" id="CAD8271687.1"/>
    </source>
</evidence>
<protein>
    <recommendedName>
        <fullName evidence="6">60S acidic ribosomal protein P2</fullName>
    </recommendedName>
</protein>
<dbReference type="InterPro" id="IPR038716">
    <property type="entry name" value="P1/P2_N_sf"/>
</dbReference>
<dbReference type="FunFam" id="1.10.10.1410:FF:000002">
    <property type="entry name" value="60S acidic ribosomal protein P2"/>
    <property type="match status" value="1"/>
</dbReference>
<dbReference type="PANTHER" id="PTHR21141">
    <property type="entry name" value="60S ACIDIC RIBOSOMAL PROTEIN FAMILY MEMBER"/>
    <property type="match status" value="1"/>
</dbReference>
<dbReference type="AlphaFoldDB" id="A0A7R9UNP1"/>
<feature type="compositionally biased region" description="Acidic residues" evidence="4">
    <location>
        <begin position="118"/>
        <end position="132"/>
    </location>
</feature>
<dbReference type="InterPro" id="IPR027534">
    <property type="entry name" value="Ribosomal_P1/P2"/>
</dbReference>
<evidence type="ECO:0000256" key="2">
    <source>
        <dbReference type="ARBA" id="ARBA00022980"/>
    </source>
</evidence>